<dbReference type="InterPro" id="IPR013126">
    <property type="entry name" value="Hsp_70_fam"/>
</dbReference>
<gene>
    <name evidence="3" type="ORF">JW984_04475</name>
</gene>
<dbReference type="Proteomes" id="UP000809273">
    <property type="component" value="Unassembled WGS sequence"/>
</dbReference>
<reference evidence="3" key="1">
    <citation type="journal article" date="2021" name="Environ. Microbiol.">
        <title>Genomic characterization of three novel Desulfobacterota classes expand the metabolic and phylogenetic diversity of the phylum.</title>
        <authorList>
            <person name="Murphy C.L."/>
            <person name="Biggerstaff J."/>
            <person name="Eichhorn A."/>
            <person name="Ewing E."/>
            <person name="Shahan R."/>
            <person name="Soriano D."/>
            <person name="Stewart S."/>
            <person name="VanMol K."/>
            <person name="Walker R."/>
            <person name="Walters P."/>
            <person name="Elshahed M.S."/>
            <person name="Youssef N.H."/>
        </authorList>
    </citation>
    <scope>NUCLEOTIDE SEQUENCE</scope>
    <source>
        <strain evidence="3">Zod_Metabat.24</strain>
    </source>
</reference>
<dbReference type="AlphaFoldDB" id="A0A9D8PMM1"/>
<proteinExistence type="predicted"/>
<evidence type="ECO:0000256" key="1">
    <source>
        <dbReference type="ARBA" id="ARBA00022741"/>
    </source>
</evidence>
<reference evidence="3" key="2">
    <citation type="submission" date="2021-01" db="EMBL/GenBank/DDBJ databases">
        <authorList>
            <person name="Hahn C.R."/>
            <person name="Youssef N.H."/>
            <person name="Elshahed M."/>
        </authorList>
    </citation>
    <scope>NUCLEOTIDE SEQUENCE</scope>
    <source>
        <strain evidence="3">Zod_Metabat.24</strain>
    </source>
</reference>
<sequence length="966" mass="110760">MLCRYCGFDEEPYNLYCTDCGEPFYRIDIKGDAFYFDDNGRVVIPVSVQNRGDKIIKLCEVKYYGEFSEGKTYLDEDIDLERMVDTAVPLNKIEDPSDYRLEFVIDIERNLKEIKPLNDRLIKVFSLPKIKTPVDVYYEMDPHNGYKLAIPIILDNDSYAKISGIKVIRKIQTLGEWDNNISLLGEGDKNEIEIILDCKDIKPKEHQLDIQLRIENYDSYIPLSEEIKVVSYELPSLKLEYRRFTDEGFLWQEAYKTVKEGEEKFAVFNFPNGGQRARQFRLTPFVEEGAKFFRRSNIINSYETPEFMKIDRGLEEGKISKTRIFDIEFTIAKEEQSGSLYITELDLRGEEGKRDNVYIFSINAFEQEEYNRSVGIDFGTVNSCVALSLPVKKHAVWEIDPKPSNVTVLPIERANYEKPNIMPSIIGYDDSLGRFHFGSDIYLMVDDEEENKLKDLKLALKTAKEKPISSMKKKTFQELASLVIEEMVRRTISYFEDNKITRSRIPKACIAVPTNYLPAWQNKIRDALKAALSHLFGEDVEIETVSESVAAICYHTEMYKGNVTDGIKIIYDFGGGTTDVTAVLSYPFDVEKGEKPPYKEIGNGGDSSLGGRDINEWIYEVLIDKSGEIIKERIASIDNDLNNGDWTEKKEGEISEEIIKVLSGKKTSKEDKEALILQIFDNEVREDVLEVIKEAIRERIIVGFLDLYRNLINRVFDKIEVSPVEGLKLSLDDPDGFNRSLSLLKVSELMNKIDNEYMRQIIHDRLEKRVRAVIEDIFNDIEYSRQKLEFQFNNVEILLAGGSSHLIGFLDLIYNITSDVIDKHYEGIYTLEGVNIIPEPKECVAKGAFIYGLGFGQVEEMTTIPHDLLVNVSKSTVGDDIVEIENLKYRKLVERHSQLPTEPKDFPISKLGLKKGSSEFRIDIYANQGVGSPEKYDEQIKVKNDGNIDTLIMKVDDKGKVTFSPK</sequence>
<evidence type="ECO:0000313" key="3">
    <source>
        <dbReference type="EMBL" id="MBN1572434.1"/>
    </source>
</evidence>
<organism evidence="3 4">
    <name type="scientific">Candidatus Zymogenus saltonus</name>
    <dbReference type="NCBI Taxonomy" id="2844893"/>
    <lineage>
        <taxon>Bacteria</taxon>
        <taxon>Deltaproteobacteria</taxon>
        <taxon>Candidatus Zymogenia</taxon>
        <taxon>Candidatus Zymogeniales</taxon>
        <taxon>Candidatus Zymogenaceae</taxon>
        <taxon>Candidatus Zymogenus</taxon>
    </lineage>
</organism>
<dbReference type="InterPro" id="IPR043129">
    <property type="entry name" value="ATPase_NBD"/>
</dbReference>
<evidence type="ECO:0000313" key="4">
    <source>
        <dbReference type="Proteomes" id="UP000809273"/>
    </source>
</evidence>
<dbReference type="SUPFAM" id="SSF53067">
    <property type="entry name" value="Actin-like ATPase domain"/>
    <property type="match status" value="2"/>
</dbReference>
<dbReference type="Pfam" id="PF00012">
    <property type="entry name" value="HSP70"/>
    <property type="match status" value="1"/>
</dbReference>
<keyword evidence="1" id="KW-0547">Nucleotide-binding</keyword>
<keyword evidence="2" id="KW-0067">ATP-binding</keyword>
<comment type="caution">
    <text evidence="3">The sequence shown here is derived from an EMBL/GenBank/DDBJ whole genome shotgun (WGS) entry which is preliminary data.</text>
</comment>
<protein>
    <submittedName>
        <fullName evidence="3">Hsp70 family protein</fullName>
    </submittedName>
</protein>
<name>A0A9D8PMM1_9DELT</name>
<dbReference type="GO" id="GO:0140662">
    <property type="term" value="F:ATP-dependent protein folding chaperone"/>
    <property type="evidence" value="ECO:0007669"/>
    <property type="project" value="InterPro"/>
</dbReference>
<dbReference type="Gene3D" id="3.30.420.40">
    <property type="match status" value="2"/>
</dbReference>
<dbReference type="GO" id="GO:0005524">
    <property type="term" value="F:ATP binding"/>
    <property type="evidence" value="ECO:0007669"/>
    <property type="project" value="UniProtKB-KW"/>
</dbReference>
<dbReference type="Gene3D" id="3.90.640.10">
    <property type="entry name" value="Actin, Chain A, domain 4"/>
    <property type="match status" value="1"/>
</dbReference>
<dbReference type="PANTHER" id="PTHR42749">
    <property type="entry name" value="CELL SHAPE-DETERMINING PROTEIN MREB"/>
    <property type="match status" value="1"/>
</dbReference>
<dbReference type="EMBL" id="JAFGIX010000022">
    <property type="protein sequence ID" value="MBN1572434.1"/>
    <property type="molecule type" value="Genomic_DNA"/>
</dbReference>
<accession>A0A9D8PMM1</accession>
<evidence type="ECO:0000256" key="2">
    <source>
        <dbReference type="ARBA" id="ARBA00022840"/>
    </source>
</evidence>
<dbReference type="PANTHER" id="PTHR42749:SF1">
    <property type="entry name" value="CELL SHAPE-DETERMINING PROTEIN MREB"/>
    <property type="match status" value="1"/>
</dbReference>